<dbReference type="EMBL" id="UOGC01000094">
    <property type="protein sequence ID" value="VAX19773.1"/>
    <property type="molecule type" value="Genomic_DNA"/>
</dbReference>
<protein>
    <submittedName>
        <fullName evidence="1">Uncharacterized protein</fullName>
    </submittedName>
</protein>
<sequence length="78" mass="8542">MADDKLKSEIENEFLKLLISAMKKGMTVEEFFGVADITLDHLKGSSNNETIAKIISGSASPEDVDKMLGELPQKKDLS</sequence>
<name>A0A3B1C5A5_9ZZZZ</name>
<accession>A0A3B1C5A5</accession>
<evidence type="ECO:0000313" key="1">
    <source>
        <dbReference type="EMBL" id="VAX19773.1"/>
    </source>
</evidence>
<gene>
    <name evidence="1" type="ORF">MNBD_NITROSPINAE01-1164</name>
</gene>
<dbReference type="AlphaFoldDB" id="A0A3B1C5A5"/>
<organism evidence="1">
    <name type="scientific">hydrothermal vent metagenome</name>
    <dbReference type="NCBI Taxonomy" id="652676"/>
    <lineage>
        <taxon>unclassified sequences</taxon>
        <taxon>metagenomes</taxon>
        <taxon>ecological metagenomes</taxon>
    </lineage>
</organism>
<proteinExistence type="predicted"/>
<reference evidence="1" key="1">
    <citation type="submission" date="2018-06" db="EMBL/GenBank/DDBJ databases">
        <authorList>
            <person name="Zhirakovskaya E."/>
        </authorList>
    </citation>
    <scope>NUCLEOTIDE SEQUENCE</scope>
</reference>